<accession>A0ABV1XCI5</accession>
<evidence type="ECO:0000313" key="3">
    <source>
        <dbReference type="Proteomes" id="UP001474181"/>
    </source>
</evidence>
<gene>
    <name evidence="2" type="ORF">ABT404_46095</name>
</gene>
<feature type="non-terminal residue" evidence="2">
    <location>
        <position position="119"/>
    </location>
</feature>
<keyword evidence="3" id="KW-1185">Reference proteome</keyword>
<sequence length="119" mass="12589">MSRLSREEKREVQQEGRLVPVDVRVAGATASVDGVPLLTGPGEEPQQVVLNHLQRLARATGRPVLATVHDTRIGYVVPLQVDLDGSSSFTGDPVRLAAPAAEPKGQSAPKEAAPREPAP</sequence>
<organism evidence="2 3">
    <name type="scientific">Streptomyces hyaluromycini</name>
    <dbReference type="NCBI Taxonomy" id="1377993"/>
    <lineage>
        <taxon>Bacteria</taxon>
        <taxon>Bacillati</taxon>
        <taxon>Actinomycetota</taxon>
        <taxon>Actinomycetes</taxon>
        <taxon>Kitasatosporales</taxon>
        <taxon>Streptomycetaceae</taxon>
        <taxon>Streptomyces</taxon>
    </lineage>
</organism>
<evidence type="ECO:0000313" key="2">
    <source>
        <dbReference type="EMBL" id="MER7186754.1"/>
    </source>
</evidence>
<name>A0ABV1XCI5_9ACTN</name>
<reference evidence="2 3" key="1">
    <citation type="submission" date="2024-06" db="EMBL/GenBank/DDBJ databases">
        <title>The Natural Products Discovery Center: Release of the First 8490 Sequenced Strains for Exploring Actinobacteria Biosynthetic Diversity.</title>
        <authorList>
            <person name="Kalkreuter E."/>
            <person name="Kautsar S.A."/>
            <person name="Yang D."/>
            <person name="Bader C.D."/>
            <person name="Teijaro C.N."/>
            <person name="Fluegel L."/>
            <person name="Davis C.M."/>
            <person name="Simpson J.R."/>
            <person name="Lauterbach L."/>
            <person name="Steele A.D."/>
            <person name="Gui C."/>
            <person name="Meng S."/>
            <person name="Li G."/>
            <person name="Viehrig K."/>
            <person name="Ye F."/>
            <person name="Su P."/>
            <person name="Kiefer A.F."/>
            <person name="Nichols A."/>
            <person name="Cepeda A.J."/>
            <person name="Yan W."/>
            <person name="Fan B."/>
            <person name="Jiang Y."/>
            <person name="Adhikari A."/>
            <person name="Zheng C.-J."/>
            <person name="Schuster L."/>
            <person name="Cowan T.M."/>
            <person name="Smanski M.J."/>
            <person name="Chevrette M.G."/>
            <person name="De Carvalho L.P.S."/>
            <person name="Shen B."/>
        </authorList>
    </citation>
    <scope>NUCLEOTIDE SEQUENCE [LARGE SCALE GENOMIC DNA]</scope>
    <source>
        <strain evidence="2 3">NPDC000234</strain>
    </source>
</reference>
<proteinExistence type="predicted"/>
<dbReference type="EMBL" id="JBEPEK010000654">
    <property type="protein sequence ID" value="MER7186754.1"/>
    <property type="molecule type" value="Genomic_DNA"/>
</dbReference>
<dbReference type="Proteomes" id="UP001474181">
    <property type="component" value="Unassembled WGS sequence"/>
</dbReference>
<evidence type="ECO:0000256" key="1">
    <source>
        <dbReference type="SAM" id="MobiDB-lite"/>
    </source>
</evidence>
<comment type="caution">
    <text evidence="2">The sequence shown here is derived from an EMBL/GenBank/DDBJ whole genome shotgun (WGS) entry which is preliminary data.</text>
</comment>
<feature type="region of interest" description="Disordered" evidence="1">
    <location>
        <begin position="87"/>
        <end position="119"/>
    </location>
</feature>
<protein>
    <submittedName>
        <fullName evidence="2">Tetratricopeptide repeat protein</fullName>
    </submittedName>
</protein>